<dbReference type="EC" id="3.1.3.18" evidence="4"/>
<comment type="pathway">
    <text evidence="2">Organic acid metabolism; glycolate biosynthesis; glycolate from 2-phosphoglycolate: step 1/1.</text>
</comment>
<evidence type="ECO:0000313" key="5">
    <source>
        <dbReference type="EMBL" id="MCS3709182.1"/>
    </source>
</evidence>
<evidence type="ECO:0000256" key="2">
    <source>
        <dbReference type="ARBA" id="ARBA00004818"/>
    </source>
</evidence>
<dbReference type="Gene3D" id="1.10.150.240">
    <property type="entry name" value="Putative phosphatase, domain 2"/>
    <property type="match status" value="1"/>
</dbReference>
<protein>
    <recommendedName>
        <fullName evidence="4">phosphoglycolate phosphatase</fullName>
        <ecNumber evidence="4">3.1.3.18</ecNumber>
    </recommendedName>
</protein>
<dbReference type="InterPro" id="IPR023198">
    <property type="entry name" value="PGP-like_dom2"/>
</dbReference>
<dbReference type="PANTHER" id="PTHR43434:SF1">
    <property type="entry name" value="PHOSPHOGLYCOLATE PHOSPHATASE"/>
    <property type="match status" value="1"/>
</dbReference>
<comment type="caution">
    <text evidence="5">The sequence shown here is derived from an EMBL/GenBank/DDBJ whole genome shotgun (WGS) entry which is preliminary data.</text>
</comment>
<dbReference type="PANTHER" id="PTHR43434">
    <property type="entry name" value="PHOSPHOGLYCOLATE PHOSPHATASE"/>
    <property type="match status" value="1"/>
</dbReference>
<dbReference type="Pfam" id="PF13419">
    <property type="entry name" value="HAD_2"/>
    <property type="match status" value="1"/>
</dbReference>
<dbReference type="GO" id="GO:0006281">
    <property type="term" value="P:DNA repair"/>
    <property type="evidence" value="ECO:0007669"/>
    <property type="project" value="TreeGrafter"/>
</dbReference>
<dbReference type="GO" id="GO:0005829">
    <property type="term" value="C:cytosol"/>
    <property type="evidence" value="ECO:0007669"/>
    <property type="project" value="TreeGrafter"/>
</dbReference>
<gene>
    <name evidence="5" type="ORF">GGP61_000777</name>
</gene>
<comment type="catalytic activity">
    <reaction evidence="1">
        <text>2-phosphoglycolate + H2O = glycolate + phosphate</text>
        <dbReference type="Rhea" id="RHEA:14369"/>
        <dbReference type="ChEBI" id="CHEBI:15377"/>
        <dbReference type="ChEBI" id="CHEBI:29805"/>
        <dbReference type="ChEBI" id="CHEBI:43474"/>
        <dbReference type="ChEBI" id="CHEBI:58033"/>
        <dbReference type="EC" id="3.1.3.18"/>
    </reaction>
</comment>
<dbReference type="RefSeq" id="WP_011404382.1">
    <property type="nucleotide sequence ID" value="NZ_CALTSH010000002.1"/>
</dbReference>
<dbReference type="Gene3D" id="3.40.50.1000">
    <property type="entry name" value="HAD superfamily/HAD-like"/>
    <property type="match status" value="1"/>
</dbReference>
<evidence type="ECO:0000256" key="3">
    <source>
        <dbReference type="ARBA" id="ARBA00006171"/>
    </source>
</evidence>
<dbReference type="GO" id="GO:0008967">
    <property type="term" value="F:phosphoglycolate phosphatase activity"/>
    <property type="evidence" value="ECO:0007669"/>
    <property type="project" value="UniProtKB-EC"/>
</dbReference>
<comment type="similarity">
    <text evidence="3">Belongs to the HAD-like hydrolase superfamily. CbbY/CbbZ/Gph/YieH family.</text>
</comment>
<name>A0A9X2TE73_9BACT</name>
<evidence type="ECO:0000256" key="1">
    <source>
        <dbReference type="ARBA" id="ARBA00000830"/>
    </source>
</evidence>
<evidence type="ECO:0000256" key="4">
    <source>
        <dbReference type="ARBA" id="ARBA00013078"/>
    </source>
</evidence>
<proteinExistence type="inferred from homology"/>
<dbReference type="InterPro" id="IPR023214">
    <property type="entry name" value="HAD_sf"/>
</dbReference>
<keyword evidence="5" id="KW-0378">Hydrolase</keyword>
<dbReference type="EMBL" id="JANUAE010000002">
    <property type="protein sequence ID" value="MCS3709182.1"/>
    <property type="molecule type" value="Genomic_DNA"/>
</dbReference>
<accession>A0A9X2TE73</accession>
<dbReference type="InterPro" id="IPR036412">
    <property type="entry name" value="HAD-like_sf"/>
</dbReference>
<dbReference type="InterPro" id="IPR050155">
    <property type="entry name" value="HAD-like_hydrolase_sf"/>
</dbReference>
<dbReference type="SUPFAM" id="SSF56784">
    <property type="entry name" value="HAD-like"/>
    <property type="match status" value="1"/>
</dbReference>
<reference evidence="5" key="1">
    <citation type="submission" date="2022-08" db="EMBL/GenBank/DDBJ databases">
        <title>Genomic Encyclopedia of Type Strains, Phase V (KMG-V): Genome sequencing to study the core and pangenomes of soil and plant-associated prokaryotes.</title>
        <authorList>
            <person name="Whitman W."/>
        </authorList>
    </citation>
    <scope>NUCLEOTIDE SEQUENCE</scope>
    <source>
        <strain evidence="5">SP3049</strain>
    </source>
</reference>
<dbReference type="InterPro" id="IPR041492">
    <property type="entry name" value="HAD_2"/>
</dbReference>
<sequence length="225" mass="24118">MRLLLFDIDGTLVRVNGRGREAVNAALSSLMDQPISADGVTFSGRTDPAIVKAVLAHNDLPATDALIEDVITTYVDTMRDVLTPADVEVLPGVSDLLARLDAHPEIHLGLVTGNVEPIAYEKLSAHGLDEYFPVGAFGSDHAERNRLPELATRRAADHTGRAFRPHEHAVVVGDTAHDIECARAVGAQAVAVCTGRYGRDDLSQHDPDLLFDSLGDPSAFVQQAL</sequence>
<evidence type="ECO:0000313" key="6">
    <source>
        <dbReference type="Proteomes" id="UP001155057"/>
    </source>
</evidence>
<dbReference type="Proteomes" id="UP001155057">
    <property type="component" value="Unassembled WGS sequence"/>
</dbReference>
<dbReference type="SFLD" id="SFLDG01129">
    <property type="entry name" value="C1.5:_HAD__Beta-PGM__Phosphata"/>
    <property type="match status" value="1"/>
</dbReference>
<dbReference type="GeneID" id="83728553"/>
<dbReference type="SFLD" id="SFLDS00003">
    <property type="entry name" value="Haloacid_Dehalogenase"/>
    <property type="match status" value="1"/>
</dbReference>
<dbReference type="CDD" id="cd07506">
    <property type="entry name" value="HAD_like"/>
    <property type="match status" value="1"/>
</dbReference>
<organism evidence="5 6">
    <name type="scientific">Salinibacter ruber</name>
    <dbReference type="NCBI Taxonomy" id="146919"/>
    <lineage>
        <taxon>Bacteria</taxon>
        <taxon>Pseudomonadati</taxon>
        <taxon>Rhodothermota</taxon>
        <taxon>Rhodothermia</taxon>
        <taxon>Rhodothermales</taxon>
        <taxon>Salinibacteraceae</taxon>
        <taxon>Salinibacter</taxon>
    </lineage>
</organism>
<dbReference type="AlphaFoldDB" id="A0A9X2TE73"/>